<comment type="caution">
    <text evidence="2">The sequence shown here is derived from an EMBL/GenBank/DDBJ whole genome shotgun (WGS) entry which is preliminary data.</text>
</comment>
<protein>
    <recommendedName>
        <fullName evidence="4">G protein-coupled receptor</fullName>
    </recommendedName>
</protein>
<evidence type="ECO:0000313" key="3">
    <source>
        <dbReference type="Proteomes" id="UP001328107"/>
    </source>
</evidence>
<name>A0AAN5CBN0_9BILA</name>
<feature type="transmembrane region" description="Helical" evidence="1">
    <location>
        <begin position="12"/>
        <end position="31"/>
    </location>
</feature>
<dbReference type="AlphaFoldDB" id="A0AAN5CBN0"/>
<dbReference type="EMBL" id="BTRK01000002">
    <property type="protein sequence ID" value="GMR35316.1"/>
    <property type="molecule type" value="Genomic_DNA"/>
</dbReference>
<evidence type="ECO:0008006" key="4">
    <source>
        <dbReference type="Google" id="ProtNLM"/>
    </source>
</evidence>
<evidence type="ECO:0000256" key="1">
    <source>
        <dbReference type="SAM" id="Phobius"/>
    </source>
</evidence>
<dbReference type="Proteomes" id="UP001328107">
    <property type="component" value="Unassembled WGS sequence"/>
</dbReference>
<keyword evidence="3" id="KW-1185">Reference proteome</keyword>
<evidence type="ECO:0000313" key="2">
    <source>
        <dbReference type="EMBL" id="GMR35316.1"/>
    </source>
</evidence>
<keyword evidence="1" id="KW-0472">Membrane</keyword>
<keyword evidence="1" id="KW-0812">Transmembrane</keyword>
<accession>A0AAN5CBN0</accession>
<keyword evidence="1" id="KW-1133">Transmembrane helix</keyword>
<sequence length="151" mass="16783">WQIAKGLTTFFYFVYLVTTIPMSLWCICRLHRFSAYNKNARRQELNQTLYAIASSICHGLKGAQQCYWMYATIIGNNVLAAKVGSYYQYVNTIALFSPPVLLLATSAPTRAAVFAAIPFLGFKEDVRCNVVDVPSEAVFVTSKSGISVTAF</sequence>
<feature type="non-terminal residue" evidence="2">
    <location>
        <position position="1"/>
    </location>
</feature>
<reference evidence="3" key="1">
    <citation type="submission" date="2022-10" db="EMBL/GenBank/DDBJ databases">
        <title>Genome assembly of Pristionchus species.</title>
        <authorList>
            <person name="Yoshida K."/>
            <person name="Sommer R.J."/>
        </authorList>
    </citation>
    <scope>NUCLEOTIDE SEQUENCE [LARGE SCALE GENOMIC DNA]</scope>
    <source>
        <strain evidence="3">RS5460</strain>
    </source>
</reference>
<proteinExistence type="predicted"/>
<organism evidence="2 3">
    <name type="scientific">Pristionchus mayeri</name>
    <dbReference type="NCBI Taxonomy" id="1317129"/>
    <lineage>
        <taxon>Eukaryota</taxon>
        <taxon>Metazoa</taxon>
        <taxon>Ecdysozoa</taxon>
        <taxon>Nematoda</taxon>
        <taxon>Chromadorea</taxon>
        <taxon>Rhabditida</taxon>
        <taxon>Rhabditina</taxon>
        <taxon>Diplogasteromorpha</taxon>
        <taxon>Diplogasteroidea</taxon>
        <taxon>Neodiplogasteridae</taxon>
        <taxon>Pristionchus</taxon>
    </lineage>
</organism>
<gene>
    <name evidence="2" type="ORF">PMAYCL1PPCAC_05511</name>
</gene>